<sequence>MTRRPTPSGRRRTAATLLLLAVLASGCSGSDPGASGPGPDGTTRTGATAGPGSTTGGTGVPGASSPGTRGTGTAGTTAPTGAPTGDPLGNGAGSTTSTAAPGTAAPGVALRVEEVAGGLEHGWDVGFLPDGSVLVTQRPGRIALVSGTRPGARVQDVAADLSDVYVAGEGGLMGMVVHPDFAATRRFTTCQTHAEDGRPVDVRLVTWRLAPDGRSATRVRTLLSGLPVSTGRHSGCRPTVAADGALLVGTGDTAQASIPQDRHSLGGKLLRIDLDTGEGLPDNPFASSADPVERRILGYGHRNVQGVAVQPGTGAVYTAEHGPTFDDEVNRSVPGGNYGWDPSRGGTGSGYDESVPMTDTGRFPDAVPAVWTSGPITEAVSGATFLSGPQWGPLDGVLAVAALKGQKLLLLRLTADGDAVSEVLLPPGMDAYGRLRGVRQGPDGALYVTTSDGPGDRLLRVTAG</sequence>
<dbReference type="InterPro" id="IPR012938">
    <property type="entry name" value="Glc/Sorbosone_DH"/>
</dbReference>
<feature type="signal peptide" evidence="2">
    <location>
        <begin position="1"/>
        <end position="30"/>
    </location>
</feature>
<feature type="compositionally biased region" description="Low complexity" evidence="1">
    <location>
        <begin position="74"/>
        <end position="85"/>
    </location>
</feature>
<dbReference type="EMBL" id="BMNA01000001">
    <property type="protein sequence ID" value="GGL85774.1"/>
    <property type="molecule type" value="Genomic_DNA"/>
</dbReference>
<feature type="compositionally biased region" description="Low complexity" evidence="1">
    <location>
        <begin position="93"/>
        <end position="103"/>
    </location>
</feature>
<evidence type="ECO:0000256" key="2">
    <source>
        <dbReference type="SAM" id="SignalP"/>
    </source>
</evidence>
<dbReference type="PANTHER" id="PTHR19328:SF13">
    <property type="entry name" value="HIPL1 PROTEIN"/>
    <property type="match status" value="1"/>
</dbReference>
<dbReference type="InterPro" id="IPR011042">
    <property type="entry name" value="6-blade_b-propeller_TolB-like"/>
</dbReference>
<accession>A0A917WAZ3</accession>
<gene>
    <name evidence="4" type="primary">gcd</name>
    <name evidence="4" type="ORF">GCM10011594_01820</name>
</gene>
<feature type="chain" id="PRO_5039634035" evidence="2">
    <location>
        <begin position="31"/>
        <end position="464"/>
    </location>
</feature>
<evidence type="ECO:0000313" key="5">
    <source>
        <dbReference type="Proteomes" id="UP000655208"/>
    </source>
</evidence>
<evidence type="ECO:0000259" key="3">
    <source>
        <dbReference type="Pfam" id="PF07995"/>
    </source>
</evidence>
<dbReference type="Pfam" id="PF07995">
    <property type="entry name" value="GSDH"/>
    <property type="match status" value="1"/>
</dbReference>
<dbReference type="Gene3D" id="2.120.10.30">
    <property type="entry name" value="TolB, C-terminal domain"/>
    <property type="match status" value="1"/>
</dbReference>
<feature type="region of interest" description="Disordered" evidence="1">
    <location>
        <begin position="27"/>
        <end position="103"/>
    </location>
</feature>
<protein>
    <submittedName>
        <fullName evidence="4">Glucose dehydrogenase</fullName>
    </submittedName>
</protein>
<dbReference type="PANTHER" id="PTHR19328">
    <property type="entry name" value="HEDGEHOG-INTERACTING PROTEIN"/>
    <property type="match status" value="1"/>
</dbReference>
<keyword evidence="5" id="KW-1185">Reference proteome</keyword>
<dbReference type="Proteomes" id="UP000655208">
    <property type="component" value="Unassembled WGS sequence"/>
</dbReference>
<keyword evidence="2" id="KW-0732">Signal</keyword>
<dbReference type="RefSeq" id="WP_188939634.1">
    <property type="nucleotide sequence ID" value="NZ_BMNA01000001.1"/>
</dbReference>
<feature type="domain" description="Glucose/Sorbosone dehydrogenase" evidence="3">
    <location>
        <begin position="119"/>
        <end position="456"/>
    </location>
</feature>
<reference evidence="4" key="1">
    <citation type="journal article" date="2014" name="Int. J. Syst. Evol. Microbiol.">
        <title>Complete genome sequence of Corynebacterium casei LMG S-19264T (=DSM 44701T), isolated from a smear-ripened cheese.</title>
        <authorList>
            <consortium name="US DOE Joint Genome Institute (JGI-PGF)"/>
            <person name="Walter F."/>
            <person name="Albersmeier A."/>
            <person name="Kalinowski J."/>
            <person name="Ruckert C."/>
        </authorList>
    </citation>
    <scope>NUCLEOTIDE SEQUENCE</scope>
    <source>
        <strain evidence="4">CGMCC 4.7308</strain>
    </source>
</reference>
<evidence type="ECO:0000313" key="4">
    <source>
        <dbReference type="EMBL" id="GGL85774.1"/>
    </source>
</evidence>
<dbReference type="SUPFAM" id="SSF50952">
    <property type="entry name" value="Soluble quinoprotein glucose dehydrogenase"/>
    <property type="match status" value="1"/>
</dbReference>
<organism evidence="4 5">
    <name type="scientific">Nakamurella endophytica</name>
    <dbReference type="NCBI Taxonomy" id="1748367"/>
    <lineage>
        <taxon>Bacteria</taxon>
        <taxon>Bacillati</taxon>
        <taxon>Actinomycetota</taxon>
        <taxon>Actinomycetes</taxon>
        <taxon>Nakamurellales</taxon>
        <taxon>Nakamurellaceae</taxon>
        <taxon>Nakamurella</taxon>
    </lineage>
</organism>
<name>A0A917WAZ3_9ACTN</name>
<evidence type="ECO:0000256" key="1">
    <source>
        <dbReference type="SAM" id="MobiDB-lite"/>
    </source>
</evidence>
<proteinExistence type="predicted"/>
<dbReference type="InterPro" id="IPR011041">
    <property type="entry name" value="Quinoprot_gluc/sorb_DH_b-prop"/>
</dbReference>
<feature type="compositionally biased region" description="Low complexity" evidence="1">
    <location>
        <begin position="40"/>
        <end position="52"/>
    </location>
</feature>
<dbReference type="AlphaFoldDB" id="A0A917WAZ3"/>
<comment type="caution">
    <text evidence="4">The sequence shown here is derived from an EMBL/GenBank/DDBJ whole genome shotgun (WGS) entry which is preliminary data.</text>
</comment>
<reference evidence="4" key="2">
    <citation type="submission" date="2020-09" db="EMBL/GenBank/DDBJ databases">
        <authorList>
            <person name="Sun Q."/>
            <person name="Zhou Y."/>
        </authorList>
    </citation>
    <scope>NUCLEOTIDE SEQUENCE</scope>
    <source>
        <strain evidence="4">CGMCC 4.7308</strain>
    </source>
</reference>
<dbReference type="PROSITE" id="PS51257">
    <property type="entry name" value="PROKAR_LIPOPROTEIN"/>
    <property type="match status" value="1"/>
</dbReference>